<comment type="caution">
    <text evidence="5">The sequence shown here is derived from an EMBL/GenBank/DDBJ whole genome shotgun (WGS) entry which is preliminary data.</text>
</comment>
<dbReference type="EMBL" id="MSFM01000002">
    <property type="protein sequence ID" value="PKY07413.1"/>
    <property type="molecule type" value="Genomic_DNA"/>
</dbReference>
<keyword evidence="3" id="KW-0808">Transferase</keyword>
<dbReference type="InterPro" id="IPR014030">
    <property type="entry name" value="Ketoacyl_synth_N"/>
</dbReference>
<organism evidence="5 6">
    <name type="scientific">Aspergillus campestris (strain IBT 28561)</name>
    <dbReference type="NCBI Taxonomy" id="1392248"/>
    <lineage>
        <taxon>Eukaryota</taxon>
        <taxon>Fungi</taxon>
        <taxon>Dikarya</taxon>
        <taxon>Ascomycota</taxon>
        <taxon>Pezizomycotina</taxon>
        <taxon>Eurotiomycetes</taxon>
        <taxon>Eurotiomycetidae</taxon>
        <taxon>Eurotiales</taxon>
        <taxon>Aspergillaceae</taxon>
        <taxon>Aspergillus</taxon>
        <taxon>Aspergillus subgen. Circumdati</taxon>
    </lineage>
</organism>
<dbReference type="GeneID" id="36544192"/>
<dbReference type="PANTHER" id="PTHR43775:SF20">
    <property type="entry name" value="HYBRID PKS-NRPS SYNTHETASE APDA"/>
    <property type="match status" value="1"/>
</dbReference>
<dbReference type="SUPFAM" id="SSF53901">
    <property type="entry name" value="Thiolase-like"/>
    <property type="match status" value="1"/>
</dbReference>
<dbReference type="OrthoDB" id="329835at2759"/>
<evidence type="ECO:0000313" key="6">
    <source>
        <dbReference type="Proteomes" id="UP000234254"/>
    </source>
</evidence>
<keyword evidence="1" id="KW-0596">Phosphopantetheine</keyword>
<dbReference type="GO" id="GO:0004312">
    <property type="term" value="F:fatty acid synthase activity"/>
    <property type="evidence" value="ECO:0007669"/>
    <property type="project" value="TreeGrafter"/>
</dbReference>
<dbReference type="AlphaFoldDB" id="A0A2I1DC17"/>
<dbReference type="InterPro" id="IPR020841">
    <property type="entry name" value="PKS_Beta-ketoAc_synthase_dom"/>
</dbReference>
<dbReference type="RefSeq" id="XP_024696007.1">
    <property type="nucleotide sequence ID" value="XM_024836668.1"/>
</dbReference>
<dbReference type="Pfam" id="PF00109">
    <property type="entry name" value="ketoacyl-synt"/>
    <property type="match status" value="1"/>
</dbReference>
<gene>
    <name evidence="5" type="ORF">P168DRAFT_287898</name>
</gene>
<evidence type="ECO:0000256" key="3">
    <source>
        <dbReference type="ARBA" id="ARBA00022679"/>
    </source>
</evidence>
<dbReference type="VEuPathDB" id="FungiDB:P168DRAFT_287898"/>
<dbReference type="InterPro" id="IPR050091">
    <property type="entry name" value="PKS_NRPS_Biosynth_Enz"/>
</dbReference>
<feature type="domain" description="Ketosynthase family 3 (KS3)" evidence="4">
    <location>
        <begin position="5"/>
        <end position="202"/>
    </location>
</feature>
<keyword evidence="2" id="KW-0597">Phosphoprotein</keyword>
<evidence type="ECO:0000259" key="4">
    <source>
        <dbReference type="SMART" id="SM00825"/>
    </source>
</evidence>
<dbReference type="PANTHER" id="PTHR43775">
    <property type="entry name" value="FATTY ACID SYNTHASE"/>
    <property type="match status" value="1"/>
</dbReference>
<sequence>MPEPIPIVGTACRFPGECDIPSRLWELLKAPHDIPKKVHLDRFDVDHFYHPEATHLGTANATKSYFLEENIAQFAGPFFNIQLMESDSLDPQQRLLSKAIYDWLCTEDLPMENLRGSSTSDPVGMMCDEWPTLVASDAETLPTYTATGLARKRSRLTRLGAGLACEVKQMARKLHGTRFHSYLTILKAFIPRMLPDTSDFLHGSTA</sequence>
<evidence type="ECO:0000256" key="1">
    <source>
        <dbReference type="ARBA" id="ARBA00022450"/>
    </source>
</evidence>
<dbReference type="GO" id="GO:0044550">
    <property type="term" value="P:secondary metabolite biosynthetic process"/>
    <property type="evidence" value="ECO:0007669"/>
    <property type="project" value="TreeGrafter"/>
</dbReference>
<dbReference type="GO" id="GO:0006633">
    <property type="term" value="P:fatty acid biosynthetic process"/>
    <property type="evidence" value="ECO:0007669"/>
    <property type="project" value="TreeGrafter"/>
</dbReference>
<protein>
    <submittedName>
        <fullName evidence="5">Ketoacyl-synt-domain-containing protein</fullName>
    </submittedName>
</protein>
<name>A0A2I1DC17_ASPC2</name>
<evidence type="ECO:0000313" key="5">
    <source>
        <dbReference type="EMBL" id="PKY07413.1"/>
    </source>
</evidence>
<reference evidence="5" key="1">
    <citation type="submission" date="2016-12" db="EMBL/GenBank/DDBJ databases">
        <title>The genomes of Aspergillus section Nigri reveals drivers in fungal speciation.</title>
        <authorList>
            <consortium name="DOE Joint Genome Institute"/>
            <person name="Vesth T.C."/>
            <person name="Nybo J."/>
            <person name="Theobald S."/>
            <person name="Brandl J."/>
            <person name="Frisvad J.C."/>
            <person name="Nielsen K.F."/>
            <person name="Lyhne E.K."/>
            <person name="Kogle M.E."/>
            <person name="Kuo A."/>
            <person name="Riley R."/>
            <person name="Clum A."/>
            <person name="Nolan M."/>
            <person name="Lipzen A."/>
            <person name="Salamov A."/>
            <person name="Henrissat B."/>
            <person name="Wiebenga A."/>
            <person name="De vries R.P."/>
            <person name="Grigoriev I.V."/>
            <person name="Mortensen U.H."/>
            <person name="Andersen M.R."/>
            <person name="Baker S.E."/>
        </authorList>
    </citation>
    <scope>NUCLEOTIDE SEQUENCE</scope>
    <source>
        <strain evidence="5">IBT 28561</strain>
    </source>
</reference>
<dbReference type="SMART" id="SM00825">
    <property type="entry name" value="PKS_KS"/>
    <property type="match status" value="1"/>
</dbReference>
<dbReference type="Proteomes" id="UP000234254">
    <property type="component" value="Unassembled WGS sequence"/>
</dbReference>
<accession>A0A2I1DC17</accession>
<keyword evidence="6" id="KW-1185">Reference proteome</keyword>
<dbReference type="Gene3D" id="3.40.47.10">
    <property type="match status" value="1"/>
</dbReference>
<proteinExistence type="predicted"/>
<dbReference type="InterPro" id="IPR016039">
    <property type="entry name" value="Thiolase-like"/>
</dbReference>
<evidence type="ECO:0000256" key="2">
    <source>
        <dbReference type="ARBA" id="ARBA00022553"/>
    </source>
</evidence>